<proteinExistence type="predicted"/>
<keyword evidence="2" id="KW-1185">Reference proteome</keyword>
<name>A0A914L8D1_MELIC</name>
<accession>A0A914L8D1</accession>
<dbReference type="WBParaSite" id="Minc3s00336g10455">
    <property type="protein sequence ID" value="Minc3s00336g10455"/>
    <property type="gene ID" value="Minc3s00336g10455"/>
</dbReference>
<keyword evidence="1" id="KW-0472">Membrane</keyword>
<evidence type="ECO:0000313" key="2">
    <source>
        <dbReference type="Proteomes" id="UP000887563"/>
    </source>
</evidence>
<reference evidence="3" key="1">
    <citation type="submission" date="2022-11" db="UniProtKB">
        <authorList>
            <consortium name="WormBaseParasite"/>
        </authorList>
    </citation>
    <scope>IDENTIFICATION</scope>
</reference>
<sequence length="52" mass="6501">MNYTYTIQRQFNGSFQPFIFFEFYLFYTRFCVIIIRISITYKTFKTGCEKRK</sequence>
<dbReference type="AlphaFoldDB" id="A0A914L8D1"/>
<keyword evidence="1" id="KW-0812">Transmembrane</keyword>
<feature type="transmembrane region" description="Helical" evidence="1">
    <location>
        <begin position="24"/>
        <end position="44"/>
    </location>
</feature>
<evidence type="ECO:0000256" key="1">
    <source>
        <dbReference type="SAM" id="Phobius"/>
    </source>
</evidence>
<organism evidence="2 3">
    <name type="scientific">Meloidogyne incognita</name>
    <name type="common">Southern root-knot nematode worm</name>
    <name type="synonym">Oxyuris incognita</name>
    <dbReference type="NCBI Taxonomy" id="6306"/>
    <lineage>
        <taxon>Eukaryota</taxon>
        <taxon>Metazoa</taxon>
        <taxon>Ecdysozoa</taxon>
        <taxon>Nematoda</taxon>
        <taxon>Chromadorea</taxon>
        <taxon>Rhabditida</taxon>
        <taxon>Tylenchina</taxon>
        <taxon>Tylenchomorpha</taxon>
        <taxon>Tylenchoidea</taxon>
        <taxon>Meloidogynidae</taxon>
        <taxon>Meloidogyninae</taxon>
        <taxon>Meloidogyne</taxon>
        <taxon>Meloidogyne incognita group</taxon>
    </lineage>
</organism>
<protein>
    <submittedName>
        <fullName evidence="3">Candidate secreted effector</fullName>
    </submittedName>
</protein>
<evidence type="ECO:0000313" key="3">
    <source>
        <dbReference type="WBParaSite" id="Minc3s00336g10455"/>
    </source>
</evidence>
<dbReference type="Proteomes" id="UP000887563">
    <property type="component" value="Unplaced"/>
</dbReference>
<keyword evidence="1" id="KW-1133">Transmembrane helix</keyword>